<evidence type="ECO:0000256" key="1">
    <source>
        <dbReference type="ARBA" id="ARBA00004141"/>
    </source>
</evidence>
<dbReference type="PROSITE" id="PS50929">
    <property type="entry name" value="ABC_TM1F"/>
    <property type="match status" value="1"/>
</dbReference>
<dbReference type="Proteomes" id="UP001470230">
    <property type="component" value="Unassembled WGS sequence"/>
</dbReference>
<evidence type="ECO:0000259" key="9">
    <source>
        <dbReference type="PROSITE" id="PS50929"/>
    </source>
</evidence>
<dbReference type="InterPro" id="IPR027417">
    <property type="entry name" value="P-loop_NTPase"/>
</dbReference>
<feature type="transmembrane region" description="Helical" evidence="7">
    <location>
        <begin position="37"/>
        <end position="55"/>
    </location>
</feature>
<dbReference type="CDD" id="cd03249">
    <property type="entry name" value="ABC_MTABC3_MDL1_MDL2"/>
    <property type="match status" value="1"/>
</dbReference>
<organism evidence="10 11">
    <name type="scientific">Tritrichomonas musculus</name>
    <dbReference type="NCBI Taxonomy" id="1915356"/>
    <lineage>
        <taxon>Eukaryota</taxon>
        <taxon>Metamonada</taxon>
        <taxon>Parabasalia</taxon>
        <taxon>Tritrichomonadida</taxon>
        <taxon>Tritrichomonadidae</taxon>
        <taxon>Tritrichomonas</taxon>
    </lineage>
</organism>
<keyword evidence="4" id="KW-0067">ATP-binding</keyword>
<dbReference type="EMBL" id="JAPFFF010000004">
    <property type="protein sequence ID" value="KAK8891313.1"/>
    <property type="molecule type" value="Genomic_DNA"/>
</dbReference>
<evidence type="ECO:0000313" key="11">
    <source>
        <dbReference type="Proteomes" id="UP001470230"/>
    </source>
</evidence>
<dbReference type="PANTHER" id="PTHR43394:SF1">
    <property type="entry name" value="ATP-BINDING CASSETTE SUB-FAMILY B MEMBER 10, MITOCHONDRIAL"/>
    <property type="match status" value="1"/>
</dbReference>
<protein>
    <recommendedName>
        <fullName evidence="12">ABC transporter family protein</fullName>
    </recommendedName>
</protein>
<evidence type="ECO:0000256" key="3">
    <source>
        <dbReference type="ARBA" id="ARBA00022741"/>
    </source>
</evidence>
<evidence type="ECO:0000313" key="10">
    <source>
        <dbReference type="EMBL" id="KAK8891313.1"/>
    </source>
</evidence>
<keyword evidence="2 7" id="KW-0812">Transmembrane</keyword>
<evidence type="ECO:0008006" key="12">
    <source>
        <dbReference type="Google" id="ProtNLM"/>
    </source>
</evidence>
<keyword evidence="11" id="KW-1185">Reference proteome</keyword>
<feature type="domain" description="ABC transmembrane type-1" evidence="9">
    <location>
        <begin position="40"/>
        <end position="328"/>
    </location>
</feature>
<evidence type="ECO:0000256" key="6">
    <source>
        <dbReference type="ARBA" id="ARBA00023136"/>
    </source>
</evidence>
<dbReference type="SUPFAM" id="SSF90123">
    <property type="entry name" value="ABC transporter transmembrane region"/>
    <property type="match status" value="1"/>
</dbReference>
<dbReference type="PROSITE" id="PS50893">
    <property type="entry name" value="ABC_TRANSPORTER_2"/>
    <property type="match status" value="1"/>
</dbReference>
<dbReference type="InterPro" id="IPR036640">
    <property type="entry name" value="ABC1_TM_sf"/>
</dbReference>
<evidence type="ECO:0000256" key="5">
    <source>
        <dbReference type="ARBA" id="ARBA00022989"/>
    </source>
</evidence>
<keyword evidence="5 7" id="KW-1133">Transmembrane helix</keyword>
<dbReference type="InterPro" id="IPR039421">
    <property type="entry name" value="Type_1_exporter"/>
</dbReference>
<dbReference type="InterPro" id="IPR003439">
    <property type="entry name" value="ABC_transporter-like_ATP-bd"/>
</dbReference>
<keyword evidence="3" id="KW-0547">Nucleotide-binding</keyword>
<dbReference type="Gene3D" id="1.20.1560.10">
    <property type="entry name" value="ABC transporter type 1, transmembrane domain"/>
    <property type="match status" value="1"/>
</dbReference>
<evidence type="ECO:0000256" key="2">
    <source>
        <dbReference type="ARBA" id="ARBA00022692"/>
    </source>
</evidence>
<evidence type="ECO:0000256" key="4">
    <source>
        <dbReference type="ARBA" id="ARBA00022840"/>
    </source>
</evidence>
<proteinExistence type="predicted"/>
<sequence length="598" mass="67547">MPPRGLFGRSHGSVDEVDFEMTGREWVRIFKFMNHKVMYIVALCLNIFQSSSSYITSVVQGKLATILVDSDFETADEFLDAVNNISAIMLGTISILFVFNMITAYCESRFMPQFLRDLRVTIFSSILNQDVTYFDEHHTGVILSRLSDDVSNACDAYISRVLQFVRVIFQWFSGLVICLAESWQVTIITLFCLPLYALSQFLGNKYIDKLWLSYNDRSTKVSAKAEEILTSFRTVRSFDAELREYQSYKEKLFDVHEVVSKTSIIHGVKEFMSTLTHWGMTSFVLYYTGRQAINHEIEPGTIVTLMSIIHNWSFAFSGIFSALTDFKKSNVAAAKLLEITDRVPLIKLDEGRELTQRAVGSIEFRDVSFMYPTRDEYAVKNLSFKVKPGETVALVGESGCGKSTTLQLIQRFYDIGDGQILIDDIDIRTINPLSLRSQIAIVPQGPVIFSMNVKDNIRFGKPEAHREEVVNAATIANAHSFIRQLKNGYKTMITQNSLSGGQKQRICIARAIMMDAPILLLDEATAALDTESERLVQDALSKFRVGKTAIIVAHRLATVRHADRILVMEHGKVVEEGTHEELLARSGAYAHLVQHQLQ</sequence>
<feature type="transmembrane region" description="Helical" evidence="7">
    <location>
        <begin position="168"/>
        <end position="197"/>
    </location>
</feature>
<evidence type="ECO:0000259" key="8">
    <source>
        <dbReference type="PROSITE" id="PS50893"/>
    </source>
</evidence>
<evidence type="ECO:0000256" key="7">
    <source>
        <dbReference type="SAM" id="Phobius"/>
    </source>
</evidence>
<dbReference type="Pfam" id="PF00664">
    <property type="entry name" value="ABC_membrane"/>
    <property type="match status" value="1"/>
</dbReference>
<comment type="caution">
    <text evidence="10">The sequence shown here is derived from an EMBL/GenBank/DDBJ whole genome shotgun (WGS) entry which is preliminary data.</text>
</comment>
<reference evidence="10 11" key="1">
    <citation type="submission" date="2024-04" db="EMBL/GenBank/DDBJ databases">
        <title>Tritrichomonas musculus Genome.</title>
        <authorList>
            <person name="Alves-Ferreira E."/>
            <person name="Grigg M."/>
            <person name="Lorenzi H."/>
            <person name="Galac M."/>
        </authorList>
    </citation>
    <scope>NUCLEOTIDE SEQUENCE [LARGE SCALE GENOMIC DNA]</scope>
    <source>
        <strain evidence="10 11">EAF2021</strain>
    </source>
</reference>
<feature type="transmembrane region" description="Helical" evidence="7">
    <location>
        <begin position="85"/>
        <end position="106"/>
    </location>
</feature>
<feature type="domain" description="ABC transporter" evidence="8">
    <location>
        <begin position="362"/>
        <end position="595"/>
    </location>
</feature>
<gene>
    <name evidence="10" type="ORF">M9Y10_028521</name>
</gene>
<keyword evidence="6 7" id="KW-0472">Membrane</keyword>
<dbReference type="InterPro" id="IPR003593">
    <property type="entry name" value="AAA+_ATPase"/>
</dbReference>
<name>A0ABR2KK02_9EUKA</name>
<dbReference type="Pfam" id="PF00005">
    <property type="entry name" value="ABC_tran"/>
    <property type="match status" value="1"/>
</dbReference>
<dbReference type="CDD" id="cd18577">
    <property type="entry name" value="ABC_6TM_Pgp_ABCB1_D1_like"/>
    <property type="match status" value="1"/>
</dbReference>
<dbReference type="InterPro" id="IPR011527">
    <property type="entry name" value="ABC1_TM_dom"/>
</dbReference>
<dbReference type="PANTHER" id="PTHR43394">
    <property type="entry name" value="ATP-DEPENDENT PERMEASE MDL1, MITOCHONDRIAL"/>
    <property type="match status" value="1"/>
</dbReference>
<dbReference type="SMART" id="SM00382">
    <property type="entry name" value="AAA"/>
    <property type="match status" value="1"/>
</dbReference>
<accession>A0ABR2KK02</accession>
<dbReference type="InterPro" id="IPR017871">
    <property type="entry name" value="ABC_transporter-like_CS"/>
</dbReference>
<dbReference type="Gene3D" id="3.40.50.300">
    <property type="entry name" value="P-loop containing nucleotide triphosphate hydrolases"/>
    <property type="match status" value="1"/>
</dbReference>
<dbReference type="PROSITE" id="PS00211">
    <property type="entry name" value="ABC_TRANSPORTER_1"/>
    <property type="match status" value="1"/>
</dbReference>
<dbReference type="SUPFAM" id="SSF52540">
    <property type="entry name" value="P-loop containing nucleoside triphosphate hydrolases"/>
    <property type="match status" value="1"/>
</dbReference>
<comment type="subcellular location">
    <subcellularLocation>
        <location evidence="1">Membrane</location>
        <topology evidence="1">Multi-pass membrane protein</topology>
    </subcellularLocation>
</comment>